<dbReference type="EMBL" id="CP007055">
    <property type="protein sequence ID" value="AHF99434.1"/>
    <property type="molecule type" value="Genomic_DNA"/>
</dbReference>
<dbReference type="Proteomes" id="UP000019024">
    <property type="component" value="Chromosome"/>
</dbReference>
<dbReference type="RefSeq" id="WP_169732119.1">
    <property type="nucleotide sequence ID" value="NZ_CP007055.1"/>
</dbReference>
<gene>
    <name evidence="1" type="ORF">HALLA_11680</name>
    <name evidence="2" type="ORF">HALLA_11970</name>
</gene>
<sequence length="49" mass="5259">MSAQTDHSNPICGALGCHETADVVIRHPKHGKRTVCDNCTGGHVVIRHV</sequence>
<protein>
    <submittedName>
        <fullName evidence="1">Uncharacterized protein</fullName>
    </submittedName>
</protein>
<accession>W0JLG0</accession>
<dbReference type="KEGG" id="hlr:HALLA_11970"/>
<dbReference type="STRING" id="797299.HALLA_11680"/>
<dbReference type="HOGENOM" id="CLU_217068_0_0_2"/>
<dbReference type="eggNOG" id="arCOG13018">
    <property type="taxonomic scope" value="Archaea"/>
</dbReference>
<reference evidence="1 3" key="1">
    <citation type="submission" date="2014-01" db="EMBL/GenBank/DDBJ databases">
        <authorList>
            <consortium name="DOE Joint Genome Institute"/>
            <person name="Anderson I."/>
            <person name="Huntemann M."/>
            <person name="Han J."/>
            <person name="Chen A."/>
            <person name="Kyrpides N."/>
            <person name="Mavromatis K."/>
            <person name="Markowitz V."/>
            <person name="Palaniappan K."/>
            <person name="Ivanova N."/>
            <person name="Schaumberg A."/>
            <person name="Pati A."/>
            <person name="Liolios K."/>
            <person name="Nordberg H.P."/>
            <person name="Cantor M.N."/>
            <person name="Hua S.X."/>
            <person name="Woyke T."/>
        </authorList>
    </citation>
    <scope>NUCLEOTIDE SEQUENCE [LARGE SCALE GENOMIC DNA]</scope>
    <source>
        <strain evidence="1 3">XH-48</strain>
    </source>
</reference>
<dbReference type="EMBL" id="CP007055">
    <property type="protein sequence ID" value="AHF99423.1"/>
    <property type="molecule type" value="Genomic_DNA"/>
</dbReference>
<evidence type="ECO:0000313" key="1">
    <source>
        <dbReference type="EMBL" id="AHF99423.1"/>
    </source>
</evidence>
<evidence type="ECO:0000313" key="2">
    <source>
        <dbReference type="EMBL" id="AHF99434.1"/>
    </source>
</evidence>
<proteinExistence type="predicted"/>
<dbReference type="GeneID" id="54817852"/>
<evidence type="ECO:0000313" key="3">
    <source>
        <dbReference type="Proteomes" id="UP000019024"/>
    </source>
</evidence>
<dbReference type="AlphaFoldDB" id="W0JLG0"/>
<organism evidence="1 3">
    <name type="scientific">Halostagnicola larsenii XH-48</name>
    <dbReference type="NCBI Taxonomy" id="797299"/>
    <lineage>
        <taxon>Archaea</taxon>
        <taxon>Methanobacteriati</taxon>
        <taxon>Methanobacteriota</taxon>
        <taxon>Stenosarchaea group</taxon>
        <taxon>Halobacteria</taxon>
        <taxon>Halobacteriales</taxon>
        <taxon>Natrialbaceae</taxon>
        <taxon>Halostagnicola</taxon>
    </lineage>
</organism>
<dbReference type="OrthoDB" id="229973at2157"/>
<name>W0JLG0_9EURY</name>
<dbReference type="KEGG" id="hlr:HALLA_11680"/>
<keyword evidence="3" id="KW-1185">Reference proteome</keyword>